<feature type="region of interest" description="Disordered" evidence="7">
    <location>
        <begin position="254"/>
        <end position="282"/>
    </location>
</feature>
<sequence length="419" mass="45306">MLHIKVPSYKLNNPASPGLNLKASATPPGASLLQCCAAALAISERPSHSRELDQQTRPPGGASSEGRAEEMGRAPCCDKTTVKKGPWAPEEDAVLKAYIDEHGAGGNWIQLPHKIGLNRCGKSCRLRWLNYLRPNIRHGGFTEDEDRLICSLYISIGSRWATIAAQLPGRTDNDVKNHWNTKLKRRLLGGGRRPRAETRLQLLSSPETWQQNSFASSALERMQVSMRLHRRHHQAHLDSPAAFTLHNYGNISAPLWPSPPPSPSPSPTASESSEMRPRQLPGAISTGYSGLWSHMPSSFSYACAGVQEFTDGTCTPPLSTSTGETITAAGVESSSSTPTASSASATFGSMDDEIDMLLRQIQCFGENGQISDEAVDGIDGCFRAMDHEALDGGVGSWSSCSTPGVDSVFHDYVQGYNQC</sequence>
<dbReference type="PROSITE" id="PS50090">
    <property type="entry name" value="MYB_LIKE"/>
    <property type="match status" value="2"/>
</dbReference>
<keyword evidence="11" id="KW-1185">Reference proteome</keyword>
<evidence type="ECO:0000256" key="4">
    <source>
        <dbReference type="ARBA" id="ARBA00023125"/>
    </source>
</evidence>
<evidence type="ECO:0000256" key="5">
    <source>
        <dbReference type="ARBA" id="ARBA00023163"/>
    </source>
</evidence>
<dbReference type="EMBL" id="PQIB02000011">
    <property type="protein sequence ID" value="RLM84919.1"/>
    <property type="molecule type" value="Genomic_DNA"/>
</dbReference>
<evidence type="ECO:0000256" key="1">
    <source>
        <dbReference type="ARBA" id="ARBA00004123"/>
    </source>
</evidence>
<dbReference type="InterPro" id="IPR001005">
    <property type="entry name" value="SANT/Myb"/>
</dbReference>
<dbReference type="PANTHER" id="PTHR48000">
    <property type="entry name" value="OS09G0431300 PROTEIN"/>
    <property type="match status" value="1"/>
</dbReference>
<dbReference type="InterPro" id="IPR009057">
    <property type="entry name" value="Homeodomain-like_sf"/>
</dbReference>
<feature type="domain" description="HTH myb-type" evidence="9">
    <location>
        <begin position="79"/>
        <end position="132"/>
    </location>
</feature>
<dbReference type="SUPFAM" id="SSF46689">
    <property type="entry name" value="Homeodomain-like"/>
    <property type="match status" value="1"/>
</dbReference>
<dbReference type="Proteomes" id="UP000275267">
    <property type="component" value="Unassembled WGS sequence"/>
</dbReference>
<dbReference type="InterPro" id="IPR017930">
    <property type="entry name" value="Myb_dom"/>
</dbReference>
<keyword evidence="3" id="KW-0805">Transcription regulation</keyword>
<proteinExistence type="predicted"/>
<evidence type="ECO:0000256" key="6">
    <source>
        <dbReference type="ARBA" id="ARBA00023242"/>
    </source>
</evidence>
<dbReference type="Gene3D" id="1.10.10.60">
    <property type="entry name" value="Homeodomain-like"/>
    <property type="match status" value="2"/>
</dbReference>
<comment type="subcellular location">
    <subcellularLocation>
        <location evidence="1">Nucleus</location>
    </subcellularLocation>
</comment>
<evidence type="ECO:0000256" key="2">
    <source>
        <dbReference type="ARBA" id="ARBA00022737"/>
    </source>
</evidence>
<organism evidence="10 11">
    <name type="scientific">Panicum miliaceum</name>
    <name type="common">Proso millet</name>
    <name type="synonym">Broomcorn millet</name>
    <dbReference type="NCBI Taxonomy" id="4540"/>
    <lineage>
        <taxon>Eukaryota</taxon>
        <taxon>Viridiplantae</taxon>
        <taxon>Streptophyta</taxon>
        <taxon>Embryophyta</taxon>
        <taxon>Tracheophyta</taxon>
        <taxon>Spermatophyta</taxon>
        <taxon>Magnoliopsida</taxon>
        <taxon>Liliopsida</taxon>
        <taxon>Poales</taxon>
        <taxon>Poaceae</taxon>
        <taxon>PACMAD clade</taxon>
        <taxon>Panicoideae</taxon>
        <taxon>Panicodae</taxon>
        <taxon>Paniceae</taxon>
        <taxon>Panicinae</taxon>
        <taxon>Panicum</taxon>
        <taxon>Panicum sect. Panicum</taxon>
    </lineage>
</organism>
<feature type="domain" description="HTH myb-type" evidence="9">
    <location>
        <begin position="133"/>
        <end position="187"/>
    </location>
</feature>
<evidence type="ECO:0000313" key="10">
    <source>
        <dbReference type="EMBL" id="RLM84919.1"/>
    </source>
</evidence>
<feature type="domain" description="Myb-like" evidence="8">
    <location>
        <begin position="133"/>
        <end position="183"/>
    </location>
</feature>
<feature type="region of interest" description="Disordered" evidence="7">
    <location>
        <begin position="46"/>
        <end position="75"/>
    </location>
</feature>
<dbReference type="Pfam" id="PF00249">
    <property type="entry name" value="Myb_DNA-binding"/>
    <property type="match status" value="2"/>
</dbReference>
<dbReference type="CDD" id="cd00167">
    <property type="entry name" value="SANT"/>
    <property type="match status" value="2"/>
</dbReference>
<evidence type="ECO:0000256" key="3">
    <source>
        <dbReference type="ARBA" id="ARBA00023015"/>
    </source>
</evidence>
<gene>
    <name evidence="10" type="ORF">C2845_PM04G12530</name>
</gene>
<dbReference type="FunFam" id="1.10.10.60:FF:000015">
    <property type="entry name" value="Transcription factor RAX3"/>
    <property type="match status" value="1"/>
</dbReference>
<feature type="compositionally biased region" description="Pro residues" evidence="7">
    <location>
        <begin position="256"/>
        <end position="266"/>
    </location>
</feature>
<accession>A0A3L6QMP4</accession>
<name>A0A3L6QMP4_PANMI</name>
<dbReference type="PANTHER" id="PTHR48000:SF15">
    <property type="entry name" value="OS09G0431300 PROTEIN"/>
    <property type="match status" value="1"/>
</dbReference>
<keyword evidence="5" id="KW-0804">Transcription</keyword>
<dbReference type="OrthoDB" id="2143914at2759"/>
<feature type="domain" description="Myb-like" evidence="8">
    <location>
        <begin position="79"/>
        <end position="132"/>
    </location>
</feature>
<evidence type="ECO:0000259" key="8">
    <source>
        <dbReference type="PROSITE" id="PS50090"/>
    </source>
</evidence>
<keyword evidence="4" id="KW-0238">DNA-binding</keyword>
<comment type="caution">
    <text evidence="10">The sequence shown here is derived from an EMBL/GenBank/DDBJ whole genome shotgun (WGS) entry which is preliminary data.</text>
</comment>
<dbReference type="SMART" id="SM00717">
    <property type="entry name" value="SANT"/>
    <property type="match status" value="2"/>
</dbReference>
<keyword evidence="6" id="KW-0539">Nucleus</keyword>
<dbReference type="PROSITE" id="PS51294">
    <property type="entry name" value="HTH_MYB"/>
    <property type="match status" value="2"/>
</dbReference>
<dbReference type="GO" id="GO:0005634">
    <property type="term" value="C:nucleus"/>
    <property type="evidence" value="ECO:0007669"/>
    <property type="project" value="UniProtKB-SubCell"/>
</dbReference>
<dbReference type="STRING" id="4540.A0A3L6QMP4"/>
<dbReference type="AlphaFoldDB" id="A0A3L6QMP4"/>
<evidence type="ECO:0000259" key="9">
    <source>
        <dbReference type="PROSITE" id="PS51294"/>
    </source>
</evidence>
<evidence type="ECO:0000256" key="7">
    <source>
        <dbReference type="SAM" id="MobiDB-lite"/>
    </source>
</evidence>
<protein>
    <submittedName>
        <fullName evidence="10">Transcription factor MYB35-like</fullName>
    </submittedName>
</protein>
<keyword evidence="2" id="KW-0677">Repeat</keyword>
<evidence type="ECO:0000313" key="11">
    <source>
        <dbReference type="Proteomes" id="UP000275267"/>
    </source>
</evidence>
<dbReference type="FunFam" id="1.10.10.60:FF:000443">
    <property type="entry name" value="Transcription factor MYB36"/>
    <property type="match status" value="1"/>
</dbReference>
<dbReference type="GO" id="GO:0003677">
    <property type="term" value="F:DNA binding"/>
    <property type="evidence" value="ECO:0007669"/>
    <property type="project" value="UniProtKB-KW"/>
</dbReference>
<reference evidence="11" key="1">
    <citation type="journal article" date="2019" name="Nat. Commun.">
        <title>The genome of broomcorn millet.</title>
        <authorList>
            <person name="Zou C."/>
            <person name="Miki D."/>
            <person name="Li D."/>
            <person name="Tang Q."/>
            <person name="Xiao L."/>
            <person name="Rajput S."/>
            <person name="Deng P."/>
            <person name="Jia W."/>
            <person name="Huang R."/>
            <person name="Zhang M."/>
            <person name="Sun Y."/>
            <person name="Hu J."/>
            <person name="Fu X."/>
            <person name="Schnable P.S."/>
            <person name="Li F."/>
            <person name="Zhang H."/>
            <person name="Feng B."/>
            <person name="Zhu X."/>
            <person name="Liu R."/>
            <person name="Schnable J.C."/>
            <person name="Zhu J.-K."/>
            <person name="Zhang H."/>
        </authorList>
    </citation>
    <scope>NUCLEOTIDE SEQUENCE [LARGE SCALE GENOMIC DNA]</scope>
</reference>